<dbReference type="CDD" id="cd06170">
    <property type="entry name" value="LuxR_C_like"/>
    <property type="match status" value="1"/>
</dbReference>
<dbReference type="GO" id="GO:0006355">
    <property type="term" value="P:regulation of DNA-templated transcription"/>
    <property type="evidence" value="ECO:0007669"/>
    <property type="project" value="InterPro"/>
</dbReference>
<evidence type="ECO:0000259" key="4">
    <source>
        <dbReference type="PROSITE" id="PS50043"/>
    </source>
</evidence>
<dbReference type="PROSITE" id="PS00622">
    <property type="entry name" value="HTH_LUXR_1"/>
    <property type="match status" value="1"/>
</dbReference>
<keyword evidence="1" id="KW-0805">Transcription regulation</keyword>
<dbReference type="PANTHER" id="PTHR44688:SF16">
    <property type="entry name" value="DNA-BINDING TRANSCRIPTIONAL ACTIVATOR DEVR_DOSR"/>
    <property type="match status" value="1"/>
</dbReference>
<dbReference type="InterPro" id="IPR016032">
    <property type="entry name" value="Sig_transdc_resp-reg_C-effctor"/>
</dbReference>
<dbReference type="SMART" id="SM00421">
    <property type="entry name" value="HTH_LUXR"/>
    <property type="match status" value="1"/>
</dbReference>
<dbReference type="Pfam" id="PF00196">
    <property type="entry name" value="GerE"/>
    <property type="match status" value="1"/>
</dbReference>
<dbReference type="PANTHER" id="PTHR44688">
    <property type="entry name" value="DNA-BINDING TRANSCRIPTIONAL ACTIVATOR DEVR_DOSR"/>
    <property type="match status" value="1"/>
</dbReference>
<dbReference type="GO" id="GO:0003677">
    <property type="term" value="F:DNA binding"/>
    <property type="evidence" value="ECO:0007669"/>
    <property type="project" value="UniProtKB-KW"/>
</dbReference>
<reference evidence="5" key="1">
    <citation type="submission" date="2020-02" db="EMBL/GenBank/DDBJ databases">
        <authorList>
            <person name="Meier V. D."/>
        </authorList>
    </citation>
    <scope>NUCLEOTIDE SEQUENCE</scope>
    <source>
        <strain evidence="5">AVDCRST_MAG04</strain>
    </source>
</reference>
<keyword evidence="2" id="KW-0238">DNA-binding</keyword>
<feature type="non-terminal residue" evidence="5">
    <location>
        <position position="1"/>
    </location>
</feature>
<evidence type="ECO:0000256" key="2">
    <source>
        <dbReference type="ARBA" id="ARBA00023125"/>
    </source>
</evidence>
<proteinExistence type="predicted"/>
<dbReference type="InterPro" id="IPR036388">
    <property type="entry name" value="WH-like_DNA-bd_sf"/>
</dbReference>
<dbReference type="PRINTS" id="PR00038">
    <property type="entry name" value="HTHLUXR"/>
</dbReference>
<evidence type="ECO:0000313" key="5">
    <source>
        <dbReference type="EMBL" id="CAA9283986.1"/>
    </source>
</evidence>
<dbReference type="InterPro" id="IPR000792">
    <property type="entry name" value="Tscrpt_reg_LuxR_C"/>
</dbReference>
<gene>
    <name evidence="5" type="ORF">AVDCRST_MAG04-3969</name>
</gene>
<dbReference type="SUPFAM" id="SSF46894">
    <property type="entry name" value="C-terminal effector domain of the bipartite response regulators"/>
    <property type="match status" value="1"/>
</dbReference>
<accession>A0A6J4JQ03</accession>
<evidence type="ECO:0000256" key="1">
    <source>
        <dbReference type="ARBA" id="ARBA00023015"/>
    </source>
</evidence>
<dbReference type="AlphaFoldDB" id="A0A6J4JQ03"/>
<keyword evidence="3" id="KW-0804">Transcription</keyword>
<sequence>EAGHAPVEAAAPWEVALVDLAPGEEPPGIAVGPLVLLADGVEPDAGSAAAVSVLPRNASARQVEAAVAAAAAGLVVRLPGGAPSGPGFARDEAPGAALLTPREVEILALIGEGDSNKAVARRLNISAHTVKFHLEAVFRKLGVATRAEAVARGLRQRLIEM</sequence>
<dbReference type="Gene3D" id="1.10.10.10">
    <property type="entry name" value="Winged helix-like DNA-binding domain superfamily/Winged helix DNA-binding domain"/>
    <property type="match status" value="1"/>
</dbReference>
<protein>
    <recommendedName>
        <fullName evidence="4">HTH luxR-type domain-containing protein</fullName>
    </recommendedName>
</protein>
<organism evidence="5">
    <name type="scientific">uncultured Acetobacteraceae bacterium</name>
    <dbReference type="NCBI Taxonomy" id="169975"/>
    <lineage>
        <taxon>Bacteria</taxon>
        <taxon>Pseudomonadati</taxon>
        <taxon>Pseudomonadota</taxon>
        <taxon>Alphaproteobacteria</taxon>
        <taxon>Acetobacterales</taxon>
        <taxon>Acetobacteraceae</taxon>
        <taxon>environmental samples</taxon>
    </lineage>
</organism>
<dbReference type="EMBL" id="CADCTL010000296">
    <property type="protein sequence ID" value="CAA9283986.1"/>
    <property type="molecule type" value="Genomic_DNA"/>
</dbReference>
<feature type="domain" description="HTH luxR-type" evidence="4">
    <location>
        <begin position="92"/>
        <end position="157"/>
    </location>
</feature>
<dbReference type="PROSITE" id="PS50043">
    <property type="entry name" value="HTH_LUXR_2"/>
    <property type="match status" value="1"/>
</dbReference>
<name>A0A6J4JQ03_9PROT</name>
<evidence type="ECO:0000256" key="3">
    <source>
        <dbReference type="ARBA" id="ARBA00023163"/>
    </source>
</evidence>